<dbReference type="SUPFAM" id="SSF57716">
    <property type="entry name" value="Glucocorticoid receptor-like (DNA-binding domain)"/>
    <property type="match status" value="1"/>
</dbReference>
<dbReference type="PANTHER" id="PTHR46927">
    <property type="entry name" value="AGAP005574-PA"/>
    <property type="match status" value="1"/>
</dbReference>
<accession>A0A0K8RLC7</accession>
<feature type="region of interest" description="Disordered" evidence="6">
    <location>
        <begin position="85"/>
        <end position="142"/>
    </location>
</feature>
<dbReference type="GO" id="GO:0003677">
    <property type="term" value="F:DNA binding"/>
    <property type="evidence" value="ECO:0007669"/>
    <property type="project" value="UniProtKB-UniRule"/>
</dbReference>
<dbReference type="Pfam" id="PF05485">
    <property type="entry name" value="THAP"/>
    <property type="match status" value="1"/>
</dbReference>
<dbReference type="Gene3D" id="6.20.210.20">
    <property type="entry name" value="THAP domain"/>
    <property type="match status" value="1"/>
</dbReference>
<evidence type="ECO:0000256" key="1">
    <source>
        <dbReference type="ARBA" id="ARBA00022723"/>
    </source>
</evidence>
<evidence type="ECO:0000256" key="4">
    <source>
        <dbReference type="ARBA" id="ARBA00023125"/>
    </source>
</evidence>
<dbReference type="EMBL" id="GADI01001912">
    <property type="protein sequence ID" value="JAA71896.1"/>
    <property type="molecule type" value="mRNA"/>
</dbReference>
<evidence type="ECO:0000313" key="8">
    <source>
        <dbReference type="EMBL" id="JAA71896.1"/>
    </source>
</evidence>
<dbReference type="PANTHER" id="PTHR46927:SF3">
    <property type="entry name" value="THAP-TYPE DOMAIN-CONTAINING PROTEIN"/>
    <property type="match status" value="1"/>
</dbReference>
<dbReference type="PROSITE" id="PS50950">
    <property type="entry name" value="ZF_THAP"/>
    <property type="match status" value="1"/>
</dbReference>
<organism evidence="8">
    <name type="scientific">Ixodes ricinus</name>
    <name type="common">Common tick</name>
    <name type="synonym">Acarus ricinus</name>
    <dbReference type="NCBI Taxonomy" id="34613"/>
    <lineage>
        <taxon>Eukaryota</taxon>
        <taxon>Metazoa</taxon>
        <taxon>Ecdysozoa</taxon>
        <taxon>Arthropoda</taxon>
        <taxon>Chelicerata</taxon>
        <taxon>Arachnida</taxon>
        <taxon>Acari</taxon>
        <taxon>Parasitiformes</taxon>
        <taxon>Ixodida</taxon>
        <taxon>Ixodoidea</taxon>
        <taxon>Ixodidae</taxon>
        <taxon>Ixodinae</taxon>
        <taxon>Ixodes</taxon>
    </lineage>
</organism>
<keyword evidence="4 5" id="KW-0238">DNA-binding</keyword>
<evidence type="ECO:0000256" key="5">
    <source>
        <dbReference type="PROSITE-ProRule" id="PRU00309"/>
    </source>
</evidence>
<evidence type="ECO:0000256" key="2">
    <source>
        <dbReference type="ARBA" id="ARBA00022771"/>
    </source>
</evidence>
<keyword evidence="3" id="KW-0862">Zinc</keyword>
<dbReference type="GO" id="GO:0008270">
    <property type="term" value="F:zinc ion binding"/>
    <property type="evidence" value="ECO:0007669"/>
    <property type="project" value="UniProtKB-KW"/>
</dbReference>
<dbReference type="SMART" id="SM00692">
    <property type="entry name" value="DM3"/>
    <property type="match status" value="1"/>
</dbReference>
<dbReference type="InterPro" id="IPR006612">
    <property type="entry name" value="THAP_Znf"/>
</dbReference>
<keyword evidence="1" id="KW-0479">Metal-binding</keyword>
<evidence type="ECO:0000256" key="6">
    <source>
        <dbReference type="SAM" id="MobiDB-lite"/>
    </source>
</evidence>
<sequence length="142" mass="16173">MPTHCCVPVCTQYGYVDKSGRKVSYHRFPGDAEIKKKWIAAIKRDEGPLFQVSKSTKVCSFHFLHTDFFTNVASGHRLLRESAVPSVFPFRKTKPPRKPPRQRTASSAQKSKKSKEQHVPADADSQPQMEEECPEFVKQHST</sequence>
<reference evidence="8" key="1">
    <citation type="submission" date="2012-12" db="EMBL/GenBank/DDBJ databases">
        <title>Identification and characterization of a phenylalanine ammonia-lyase gene family in Isatis indigotica Fort.</title>
        <authorList>
            <person name="Liu Q."/>
            <person name="Chen J."/>
            <person name="Zhou X."/>
            <person name="Di P."/>
            <person name="Xiao Y."/>
            <person name="Xuan H."/>
            <person name="Zhang L."/>
            <person name="Chen W."/>
        </authorList>
    </citation>
    <scope>NUCLEOTIDE SEQUENCE</scope>
    <source>
        <tissue evidence="8">Salivary gland</tissue>
    </source>
</reference>
<name>A0A0K8RLC7_IXORI</name>
<dbReference type="InterPro" id="IPR038441">
    <property type="entry name" value="THAP_Znf_sf"/>
</dbReference>
<feature type="domain" description="THAP-type" evidence="7">
    <location>
        <begin position="1"/>
        <end position="88"/>
    </location>
</feature>
<feature type="compositionally biased region" description="Basic residues" evidence="6">
    <location>
        <begin position="91"/>
        <end position="101"/>
    </location>
</feature>
<dbReference type="InterPro" id="IPR052224">
    <property type="entry name" value="THAP_domain_protein"/>
</dbReference>
<proteinExistence type="evidence at transcript level"/>
<dbReference type="SMART" id="SM00980">
    <property type="entry name" value="THAP"/>
    <property type="match status" value="1"/>
</dbReference>
<dbReference type="AlphaFoldDB" id="A0A0K8RLC7"/>
<keyword evidence="2 5" id="KW-0863">Zinc-finger</keyword>
<evidence type="ECO:0000259" key="7">
    <source>
        <dbReference type="PROSITE" id="PS50950"/>
    </source>
</evidence>
<protein>
    <recommendedName>
        <fullName evidence="7">THAP-type domain-containing protein</fullName>
    </recommendedName>
</protein>
<evidence type="ECO:0000256" key="3">
    <source>
        <dbReference type="ARBA" id="ARBA00022833"/>
    </source>
</evidence>